<evidence type="ECO:0000259" key="1">
    <source>
        <dbReference type="Pfam" id="PF08818"/>
    </source>
</evidence>
<dbReference type="InterPro" id="IPR016786">
    <property type="entry name" value="YdeI_bac"/>
</dbReference>
<feature type="domain" description="YdhG-like" evidence="1">
    <location>
        <begin position="7"/>
        <end position="104"/>
    </location>
</feature>
<dbReference type="PIRSF" id="PIRSF021308">
    <property type="entry name" value="UCP021308"/>
    <property type="match status" value="1"/>
</dbReference>
<keyword evidence="3" id="KW-1185">Reference proteome</keyword>
<protein>
    <submittedName>
        <fullName evidence="2">YdeI family protein</fullName>
    </submittedName>
</protein>
<dbReference type="EMBL" id="BAAAFH010000003">
    <property type="protein sequence ID" value="GAA0874469.1"/>
    <property type="molecule type" value="Genomic_DNA"/>
</dbReference>
<comment type="caution">
    <text evidence="2">The sequence shown here is derived from an EMBL/GenBank/DDBJ whole genome shotgun (WGS) entry which is preliminary data.</text>
</comment>
<evidence type="ECO:0000313" key="3">
    <source>
        <dbReference type="Proteomes" id="UP001501126"/>
    </source>
</evidence>
<gene>
    <name evidence="2" type="ORF">GCM10009118_08770</name>
</gene>
<name>A0ABN1MNK9_9FLAO</name>
<dbReference type="RefSeq" id="WP_343785366.1">
    <property type="nucleotide sequence ID" value="NZ_BAAAFH010000003.1"/>
</dbReference>
<organism evidence="2 3">
    <name type="scientific">Wandonia haliotis</name>
    <dbReference type="NCBI Taxonomy" id="574963"/>
    <lineage>
        <taxon>Bacteria</taxon>
        <taxon>Pseudomonadati</taxon>
        <taxon>Bacteroidota</taxon>
        <taxon>Flavobacteriia</taxon>
        <taxon>Flavobacteriales</taxon>
        <taxon>Crocinitomicaceae</taxon>
        <taxon>Wandonia</taxon>
    </lineage>
</organism>
<evidence type="ECO:0000313" key="2">
    <source>
        <dbReference type="EMBL" id="GAA0874469.1"/>
    </source>
</evidence>
<dbReference type="Proteomes" id="UP001501126">
    <property type="component" value="Unassembled WGS sequence"/>
</dbReference>
<dbReference type="InterPro" id="IPR014922">
    <property type="entry name" value="YdhG-like"/>
</dbReference>
<dbReference type="Pfam" id="PF08818">
    <property type="entry name" value="DUF1801"/>
    <property type="match status" value="1"/>
</dbReference>
<dbReference type="Pfam" id="PF13376">
    <property type="entry name" value="OmdA"/>
    <property type="match status" value="1"/>
</dbReference>
<accession>A0ABN1MNK9</accession>
<dbReference type="SUPFAM" id="SSF159888">
    <property type="entry name" value="YdhG-like"/>
    <property type="match status" value="1"/>
</dbReference>
<dbReference type="Gene3D" id="3.90.1150.200">
    <property type="match status" value="1"/>
</dbReference>
<sequence>MGEGIVWKEAAIALIKSVLAQTEMQEEIKWGIPVYTCNGKNVVGVAVFKSYVGVWFYNGVFLKDSHKLLSNAQESKTKALRQLRYTSLDEIDTALLLEYCNEALENEKMGIRYTPETKKTEIPAFLQDVFSQDKTLKEAFEVLTPGRQREYCEYIDSAKQLRTKQTRLEKIVPMIVEGKGLNDRYKKQK</sequence>
<proteinExistence type="predicted"/>
<reference evidence="2 3" key="1">
    <citation type="journal article" date="2019" name="Int. J. Syst. Evol. Microbiol.">
        <title>The Global Catalogue of Microorganisms (GCM) 10K type strain sequencing project: providing services to taxonomists for standard genome sequencing and annotation.</title>
        <authorList>
            <consortium name="The Broad Institute Genomics Platform"/>
            <consortium name="The Broad Institute Genome Sequencing Center for Infectious Disease"/>
            <person name="Wu L."/>
            <person name="Ma J."/>
        </authorList>
    </citation>
    <scope>NUCLEOTIDE SEQUENCE [LARGE SCALE GENOMIC DNA]</scope>
    <source>
        <strain evidence="2 3">JCM 16083</strain>
    </source>
</reference>